<evidence type="ECO:0000256" key="1">
    <source>
        <dbReference type="ARBA" id="ARBA00006787"/>
    </source>
</evidence>
<sequence>MPEQFAQGFTTLKEEIACDSLPVQGSIPTWLEGSLFRTGPAQFEVGQQRYRHWFDGLAMLHSFSFQAGAVSYANKFLQSPAYKAAKETGKISFGEFATDPCRSIFQRVASAFSSESGANANVNISKMGEAFVALTEIPLPVEFDSRTLETVGVIHHDDGVAGQHSTAHPHYDPIRRAGINSITQFGPKSHYNIHTIADGTTQRTLIGSIPVREPAYIHSFGMTENYIVLVEFPLVVNPLSLLTHGKPFIENFQWKPELGTHFHVMRAVDGRVVKSYPGPTFFAFHHINAFERGNDVVVDIVTYPNASIIDNLYLDKVTTNHETALWGAFTRYILPLDGDALIEEAITEEGIELPRINYERNNGREYQFVYSCGGDWANPNDFLNRLVKIDVQAKTAQTWQEDGCYPGEPIFVAAPQAHAEDEGVLLSVVLNSAKGNSFLLVLDATTFRELARAEVPHHIPFSFHGMYSSLREFEGKF</sequence>
<dbReference type="PANTHER" id="PTHR10543">
    <property type="entry name" value="BETA-CAROTENE DIOXYGENASE"/>
    <property type="match status" value="1"/>
</dbReference>
<evidence type="ECO:0000313" key="6">
    <source>
        <dbReference type="EMBL" id="GHO97970.1"/>
    </source>
</evidence>
<evidence type="ECO:0000313" key="7">
    <source>
        <dbReference type="Proteomes" id="UP000597444"/>
    </source>
</evidence>
<dbReference type="RefSeq" id="WP_220208744.1">
    <property type="nucleotide sequence ID" value="NZ_BNJK01000002.1"/>
</dbReference>
<evidence type="ECO:0000256" key="3">
    <source>
        <dbReference type="ARBA" id="ARBA00023002"/>
    </source>
</evidence>
<keyword evidence="3" id="KW-0560">Oxidoreductase</keyword>
<gene>
    <name evidence="6" type="ORF">KSF_080180</name>
</gene>
<comment type="similarity">
    <text evidence="1">Belongs to the carotenoid oxygenase family.</text>
</comment>
<evidence type="ECO:0000256" key="5">
    <source>
        <dbReference type="PIRSR" id="PIRSR604294-1"/>
    </source>
</evidence>
<dbReference type="Proteomes" id="UP000597444">
    <property type="component" value="Unassembled WGS sequence"/>
</dbReference>
<dbReference type="AlphaFoldDB" id="A0A8J3ISY3"/>
<evidence type="ECO:0000256" key="2">
    <source>
        <dbReference type="ARBA" id="ARBA00022723"/>
    </source>
</evidence>
<dbReference type="PANTHER" id="PTHR10543:SF24">
    <property type="entry name" value="CAROTENOID ISOMEROOXYGENASE"/>
    <property type="match status" value="1"/>
</dbReference>
<dbReference type="GO" id="GO:0016121">
    <property type="term" value="P:carotene catabolic process"/>
    <property type="evidence" value="ECO:0007669"/>
    <property type="project" value="TreeGrafter"/>
</dbReference>
<comment type="caution">
    <text evidence="6">The sequence shown here is derived from an EMBL/GenBank/DDBJ whole genome shotgun (WGS) entry which is preliminary data.</text>
</comment>
<feature type="binding site" evidence="5">
    <location>
        <position position="218"/>
    </location>
    <ligand>
        <name>Fe cation</name>
        <dbReference type="ChEBI" id="CHEBI:24875"/>
        <note>catalytic</note>
    </ligand>
</feature>
<dbReference type="GO" id="GO:0010436">
    <property type="term" value="F:carotenoid dioxygenase activity"/>
    <property type="evidence" value="ECO:0007669"/>
    <property type="project" value="TreeGrafter"/>
</dbReference>
<organism evidence="6 7">
    <name type="scientific">Reticulibacter mediterranei</name>
    <dbReference type="NCBI Taxonomy" id="2778369"/>
    <lineage>
        <taxon>Bacteria</taxon>
        <taxon>Bacillati</taxon>
        <taxon>Chloroflexota</taxon>
        <taxon>Ktedonobacteria</taxon>
        <taxon>Ktedonobacterales</taxon>
        <taxon>Reticulibacteraceae</taxon>
        <taxon>Reticulibacter</taxon>
    </lineage>
</organism>
<protein>
    <submittedName>
        <fullName evidence="6">15,15' beta carotene dioxygenase</fullName>
    </submittedName>
</protein>
<proteinExistence type="inferred from homology"/>
<feature type="binding site" evidence="5">
    <location>
        <position position="168"/>
    </location>
    <ligand>
        <name>Fe cation</name>
        <dbReference type="ChEBI" id="CHEBI:24875"/>
        <note>catalytic</note>
    </ligand>
</feature>
<keyword evidence="2 5" id="KW-0479">Metal-binding</keyword>
<keyword evidence="7" id="KW-1185">Reference proteome</keyword>
<dbReference type="InterPro" id="IPR004294">
    <property type="entry name" value="Carotenoid_Oase"/>
</dbReference>
<evidence type="ECO:0000256" key="4">
    <source>
        <dbReference type="ARBA" id="ARBA00023004"/>
    </source>
</evidence>
<comment type="cofactor">
    <cofactor evidence="5">
        <name>Fe(2+)</name>
        <dbReference type="ChEBI" id="CHEBI:29033"/>
    </cofactor>
    <text evidence="5">Binds 1 Fe(2+) ion per subunit.</text>
</comment>
<dbReference type="EMBL" id="BNJK01000002">
    <property type="protein sequence ID" value="GHO97970.1"/>
    <property type="molecule type" value="Genomic_DNA"/>
</dbReference>
<dbReference type="GO" id="GO:0046872">
    <property type="term" value="F:metal ion binding"/>
    <property type="evidence" value="ECO:0007669"/>
    <property type="project" value="UniProtKB-KW"/>
</dbReference>
<keyword evidence="4 5" id="KW-0408">Iron</keyword>
<accession>A0A8J3ISY3</accession>
<feature type="binding site" evidence="5">
    <location>
        <position position="464"/>
    </location>
    <ligand>
        <name>Fe cation</name>
        <dbReference type="ChEBI" id="CHEBI:24875"/>
        <note>catalytic</note>
    </ligand>
</feature>
<keyword evidence="6" id="KW-0223">Dioxygenase</keyword>
<feature type="binding site" evidence="5">
    <location>
        <position position="285"/>
    </location>
    <ligand>
        <name>Fe cation</name>
        <dbReference type="ChEBI" id="CHEBI:24875"/>
        <note>catalytic</note>
    </ligand>
</feature>
<name>A0A8J3ISY3_9CHLR</name>
<reference evidence="6" key="1">
    <citation type="submission" date="2020-10" db="EMBL/GenBank/DDBJ databases">
        <title>Taxonomic study of unclassified bacteria belonging to the class Ktedonobacteria.</title>
        <authorList>
            <person name="Yabe S."/>
            <person name="Wang C.M."/>
            <person name="Zheng Y."/>
            <person name="Sakai Y."/>
            <person name="Cavaletti L."/>
            <person name="Monciardini P."/>
            <person name="Donadio S."/>
        </authorList>
    </citation>
    <scope>NUCLEOTIDE SEQUENCE</scope>
    <source>
        <strain evidence="6">ID150040</strain>
    </source>
</reference>
<dbReference type="Pfam" id="PF03055">
    <property type="entry name" value="RPE65"/>
    <property type="match status" value="1"/>
</dbReference>